<dbReference type="Proteomes" id="UP001163850">
    <property type="component" value="Unassembled WGS sequence"/>
</dbReference>
<gene>
    <name evidence="2" type="ORF">F5890DRAFT_375211</name>
</gene>
<organism evidence="2 3">
    <name type="scientific">Lentinula detonsa</name>
    <dbReference type="NCBI Taxonomy" id="2804962"/>
    <lineage>
        <taxon>Eukaryota</taxon>
        <taxon>Fungi</taxon>
        <taxon>Dikarya</taxon>
        <taxon>Basidiomycota</taxon>
        <taxon>Agaricomycotina</taxon>
        <taxon>Agaricomycetes</taxon>
        <taxon>Agaricomycetidae</taxon>
        <taxon>Agaricales</taxon>
        <taxon>Marasmiineae</taxon>
        <taxon>Omphalotaceae</taxon>
        <taxon>Lentinula</taxon>
    </lineage>
</organism>
<evidence type="ECO:0000256" key="1">
    <source>
        <dbReference type="SAM" id="MobiDB-lite"/>
    </source>
</evidence>
<sequence length="597" mass="65556">MTRIVREVSQNPLSEFQVCYELLYLIRTMTFCTLGAYGLDKLDNFFHHLRRHSYNNSESSFFQTSRRQLRYARAEHSLSISFHAHVDAAPSKNPTTHSLQIQLRLLNQAAVLLTAQAADIKGRLDALSEGISKDRSIVDPEKYRQTLIERWKDQRSLEKIEDEVRRVQAVIANMSGNSSTSPVPVQNPESRAQVNLIKFLQSASFRPRSRHLRSRPRSSATSLIDRAPRRMTFADISPIRASLWSVTEAFTKEHVRLTTTGPATPETLISLPVSMGPNRKQSLALCGTLGSIAEVGSVLAVQKDGKDVRPEDSTPSSATTSIFNHTEGTESMSGVETLVYVAEEYKVNEATRESLSSLPTLSPVTTSFADETSISQSNGTATIFTYPLHQFNFDNVELEVEIPIYAQDLFASLDRVGLEFGKGDVLDSAFSITDTSTAPKQTKHSSLPPPVAFLTPPRRLSRSSGSLKGRISNLKPSVSLGNLHLNSNPHTKLPLERERPSLLSIPESSSMLSLSSSQTSLAPSRLEQTFPLLAVPSSPPGVGTETNTNVASGEGSDNSDSPKSDPNSKVTRLKRKLSSRLSLAMFGSPTKTSKKDS</sequence>
<dbReference type="AlphaFoldDB" id="A0AA38PV67"/>
<feature type="region of interest" description="Disordered" evidence="1">
    <location>
        <begin position="533"/>
        <end position="597"/>
    </location>
</feature>
<accession>A0AA38PV67</accession>
<comment type="caution">
    <text evidence="2">The sequence shown here is derived from an EMBL/GenBank/DDBJ whole genome shotgun (WGS) entry which is preliminary data.</text>
</comment>
<evidence type="ECO:0000313" key="3">
    <source>
        <dbReference type="Proteomes" id="UP001163850"/>
    </source>
</evidence>
<feature type="region of interest" description="Disordered" evidence="1">
    <location>
        <begin position="436"/>
        <end position="471"/>
    </location>
</feature>
<feature type="compositionally biased region" description="Low complexity" evidence="1">
    <location>
        <begin position="556"/>
        <end position="569"/>
    </location>
</feature>
<protein>
    <submittedName>
        <fullName evidence="2">Uncharacterized protein</fullName>
    </submittedName>
</protein>
<dbReference type="EMBL" id="MU802065">
    <property type="protein sequence ID" value="KAJ3982363.1"/>
    <property type="molecule type" value="Genomic_DNA"/>
</dbReference>
<proteinExistence type="predicted"/>
<name>A0AA38PV67_9AGAR</name>
<reference evidence="2" key="1">
    <citation type="submission" date="2022-08" db="EMBL/GenBank/DDBJ databases">
        <authorList>
            <consortium name="DOE Joint Genome Institute"/>
            <person name="Min B."/>
            <person name="Riley R."/>
            <person name="Sierra-Patev S."/>
            <person name="Naranjo-Ortiz M."/>
            <person name="Looney B."/>
            <person name="Konkel Z."/>
            <person name="Slot J.C."/>
            <person name="Sakamoto Y."/>
            <person name="Steenwyk J.L."/>
            <person name="Rokas A."/>
            <person name="Carro J."/>
            <person name="Camarero S."/>
            <person name="Ferreira P."/>
            <person name="Molpeceres G."/>
            <person name="Ruiz-Duenas F.J."/>
            <person name="Serrano A."/>
            <person name="Henrissat B."/>
            <person name="Drula E."/>
            <person name="Hughes K.W."/>
            <person name="Mata J.L."/>
            <person name="Ishikawa N.K."/>
            <person name="Vargas-Isla R."/>
            <person name="Ushijima S."/>
            <person name="Smith C.A."/>
            <person name="Ahrendt S."/>
            <person name="Andreopoulos W."/>
            <person name="He G."/>
            <person name="Labutti K."/>
            <person name="Lipzen A."/>
            <person name="Ng V."/>
            <person name="Sandor L."/>
            <person name="Barry K."/>
            <person name="Martinez A.T."/>
            <person name="Xiao Y."/>
            <person name="Gibbons J.G."/>
            <person name="Terashima K."/>
            <person name="Hibbett D.S."/>
            <person name="Grigoriev I.V."/>
        </authorList>
    </citation>
    <scope>NUCLEOTIDE SEQUENCE</scope>
    <source>
        <strain evidence="2">TFB7829</strain>
    </source>
</reference>
<evidence type="ECO:0000313" key="2">
    <source>
        <dbReference type="EMBL" id="KAJ3982363.1"/>
    </source>
</evidence>